<dbReference type="Proteomes" id="UP001159363">
    <property type="component" value="Chromosome 2"/>
</dbReference>
<evidence type="ECO:0000313" key="1">
    <source>
        <dbReference type="EMBL" id="KAJ8891935.1"/>
    </source>
</evidence>
<sequence>MGTDWEAYDWKKEARDIAKVTSSSHFKISQCKGFHLRRSVKTNNILMRGEPHYRTDIGIERDIAKKTLH</sequence>
<evidence type="ECO:0000313" key="2">
    <source>
        <dbReference type="Proteomes" id="UP001159363"/>
    </source>
</evidence>
<organism evidence="1 2">
    <name type="scientific">Dryococelus australis</name>
    <dbReference type="NCBI Taxonomy" id="614101"/>
    <lineage>
        <taxon>Eukaryota</taxon>
        <taxon>Metazoa</taxon>
        <taxon>Ecdysozoa</taxon>
        <taxon>Arthropoda</taxon>
        <taxon>Hexapoda</taxon>
        <taxon>Insecta</taxon>
        <taxon>Pterygota</taxon>
        <taxon>Neoptera</taxon>
        <taxon>Polyneoptera</taxon>
        <taxon>Phasmatodea</taxon>
        <taxon>Verophasmatodea</taxon>
        <taxon>Anareolatae</taxon>
        <taxon>Phasmatidae</taxon>
        <taxon>Eurycanthinae</taxon>
        <taxon>Dryococelus</taxon>
    </lineage>
</organism>
<reference evidence="1 2" key="1">
    <citation type="submission" date="2023-02" db="EMBL/GenBank/DDBJ databases">
        <title>LHISI_Scaffold_Assembly.</title>
        <authorList>
            <person name="Stuart O.P."/>
            <person name="Cleave R."/>
            <person name="Magrath M.J.L."/>
            <person name="Mikheyev A.S."/>
        </authorList>
    </citation>
    <scope>NUCLEOTIDE SEQUENCE [LARGE SCALE GENOMIC DNA]</scope>
    <source>
        <strain evidence="1">Daus_M_001</strain>
        <tissue evidence="1">Leg muscle</tissue>
    </source>
</reference>
<accession>A0ABQ9I5M7</accession>
<gene>
    <name evidence="1" type="ORF">PR048_004494</name>
</gene>
<comment type="caution">
    <text evidence="1">The sequence shown here is derived from an EMBL/GenBank/DDBJ whole genome shotgun (WGS) entry which is preliminary data.</text>
</comment>
<name>A0ABQ9I5M7_9NEOP</name>
<proteinExistence type="predicted"/>
<keyword evidence="2" id="KW-1185">Reference proteome</keyword>
<protein>
    <submittedName>
        <fullName evidence="1">Uncharacterized protein</fullName>
    </submittedName>
</protein>
<dbReference type="EMBL" id="JARBHB010000002">
    <property type="protein sequence ID" value="KAJ8891935.1"/>
    <property type="molecule type" value="Genomic_DNA"/>
</dbReference>